<dbReference type="AlphaFoldDB" id="A0AAV0RRL8"/>
<reference evidence="8" key="1">
    <citation type="submission" date="2022-08" db="EMBL/GenBank/DDBJ databases">
        <authorList>
            <person name="Gutierrez-Valencia J."/>
        </authorList>
    </citation>
    <scope>NUCLEOTIDE SEQUENCE</scope>
</reference>
<evidence type="ECO:0000256" key="5">
    <source>
        <dbReference type="ARBA" id="ARBA00023212"/>
    </source>
</evidence>
<comment type="caution">
    <text evidence="8">The sequence shown here is derived from an EMBL/GenBank/DDBJ whole genome shotgun (WGS) entry which is preliminary data.</text>
</comment>
<keyword evidence="9" id="KW-1185">Reference proteome</keyword>
<dbReference type="GO" id="GO:0000226">
    <property type="term" value="P:microtubule cytoskeleton organization"/>
    <property type="evidence" value="ECO:0007669"/>
    <property type="project" value="InterPro"/>
</dbReference>
<dbReference type="InterPro" id="IPR027329">
    <property type="entry name" value="TPX2_C"/>
</dbReference>
<keyword evidence="4" id="KW-0493">Microtubule</keyword>
<dbReference type="EMBL" id="CAMGYJ010000011">
    <property type="protein sequence ID" value="CAI0559194.1"/>
    <property type="molecule type" value="Genomic_DNA"/>
</dbReference>
<evidence type="ECO:0000256" key="4">
    <source>
        <dbReference type="ARBA" id="ARBA00022701"/>
    </source>
</evidence>
<feature type="region of interest" description="Disordered" evidence="6">
    <location>
        <begin position="18"/>
        <end position="65"/>
    </location>
</feature>
<keyword evidence="5" id="KW-0206">Cytoskeleton</keyword>
<evidence type="ECO:0000256" key="1">
    <source>
        <dbReference type="ARBA" id="ARBA00004245"/>
    </source>
</evidence>
<dbReference type="PANTHER" id="PTHR46372:SF2">
    <property type="entry name" value="PROTEIN WVD2-LIKE 3"/>
    <property type="match status" value="1"/>
</dbReference>
<dbReference type="PANTHER" id="PTHR46372">
    <property type="entry name" value="PROTEIN WVD2-LIKE 3"/>
    <property type="match status" value="1"/>
</dbReference>
<gene>
    <name evidence="8" type="ORF">LITE_LOCUS49102</name>
</gene>
<keyword evidence="3" id="KW-0963">Cytoplasm</keyword>
<evidence type="ECO:0000313" key="8">
    <source>
        <dbReference type="EMBL" id="CAI0559194.1"/>
    </source>
</evidence>
<protein>
    <recommendedName>
        <fullName evidence="7">TPX2 C-terminal domain-containing protein</fullName>
    </recommendedName>
</protein>
<comment type="subcellular location">
    <subcellularLocation>
        <location evidence="1">Cytoplasm</location>
        <location evidence="1">Cytoskeleton</location>
    </subcellularLocation>
</comment>
<dbReference type="InterPro" id="IPR044806">
    <property type="entry name" value="WVD2/WDL1-4"/>
</dbReference>
<proteinExistence type="inferred from homology"/>
<name>A0AAV0RRL8_9ROSI</name>
<organism evidence="8 9">
    <name type="scientific">Linum tenue</name>
    <dbReference type="NCBI Taxonomy" id="586396"/>
    <lineage>
        <taxon>Eukaryota</taxon>
        <taxon>Viridiplantae</taxon>
        <taxon>Streptophyta</taxon>
        <taxon>Embryophyta</taxon>
        <taxon>Tracheophyta</taxon>
        <taxon>Spermatophyta</taxon>
        <taxon>Magnoliopsida</taxon>
        <taxon>eudicotyledons</taxon>
        <taxon>Gunneridae</taxon>
        <taxon>Pentapetalae</taxon>
        <taxon>rosids</taxon>
        <taxon>fabids</taxon>
        <taxon>Malpighiales</taxon>
        <taxon>Linaceae</taxon>
        <taxon>Linum</taxon>
    </lineage>
</organism>
<evidence type="ECO:0000256" key="2">
    <source>
        <dbReference type="ARBA" id="ARBA00005885"/>
    </source>
</evidence>
<comment type="similarity">
    <text evidence="2">Belongs to the TPX2 family.</text>
</comment>
<sequence>MEAAIKQLRKSLTFKANPMPSIYHEGPPPKTGLKRSQQLMQNHPSWEERRAPVMLHPTQTKPQQHRIREILRKKVSKLFLSSMQMDTTTQESGLNVNLRVKELGHVP</sequence>
<evidence type="ECO:0000256" key="3">
    <source>
        <dbReference type="ARBA" id="ARBA00022490"/>
    </source>
</evidence>
<accession>A0AAV0RRL8</accession>
<dbReference type="GO" id="GO:0005874">
    <property type="term" value="C:microtubule"/>
    <property type="evidence" value="ECO:0007669"/>
    <property type="project" value="UniProtKB-KW"/>
</dbReference>
<dbReference type="GO" id="GO:0008017">
    <property type="term" value="F:microtubule binding"/>
    <property type="evidence" value="ECO:0007669"/>
    <property type="project" value="InterPro"/>
</dbReference>
<feature type="compositionally biased region" description="Polar residues" evidence="6">
    <location>
        <begin position="34"/>
        <end position="44"/>
    </location>
</feature>
<dbReference type="Proteomes" id="UP001154282">
    <property type="component" value="Unassembled WGS sequence"/>
</dbReference>
<evidence type="ECO:0000256" key="6">
    <source>
        <dbReference type="SAM" id="MobiDB-lite"/>
    </source>
</evidence>
<feature type="domain" description="TPX2 C-terminal" evidence="7">
    <location>
        <begin position="2"/>
        <end position="31"/>
    </location>
</feature>
<dbReference type="Pfam" id="PF06886">
    <property type="entry name" value="TPX2"/>
    <property type="match status" value="1"/>
</dbReference>
<evidence type="ECO:0000259" key="7">
    <source>
        <dbReference type="Pfam" id="PF06886"/>
    </source>
</evidence>
<evidence type="ECO:0000313" key="9">
    <source>
        <dbReference type="Proteomes" id="UP001154282"/>
    </source>
</evidence>